<dbReference type="InterPro" id="IPR003892">
    <property type="entry name" value="CUE"/>
</dbReference>
<feature type="compositionally biased region" description="Low complexity" evidence="12">
    <location>
        <begin position="642"/>
        <end position="651"/>
    </location>
</feature>
<evidence type="ECO:0008006" key="18">
    <source>
        <dbReference type="Google" id="ProtNLM"/>
    </source>
</evidence>
<name>A0AAV2ZC82_9STRA</name>
<dbReference type="PROSITE" id="PS50089">
    <property type="entry name" value="ZF_RING_2"/>
    <property type="match status" value="1"/>
</dbReference>
<dbReference type="Pfam" id="PF00097">
    <property type="entry name" value="zf-C3HC4"/>
    <property type="match status" value="1"/>
</dbReference>
<dbReference type="SMART" id="SM00546">
    <property type="entry name" value="CUE"/>
    <property type="match status" value="1"/>
</dbReference>
<evidence type="ECO:0000259" key="14">
    <source>
        <dbReference type="PROSITE" id="PS50089"/>
    </source>
</evidence>
<keyword evidence="5" id="KW-0479">Metal-binding</keyword>
<feature type="transmembrane region" description="Helical" evidence="13">
    <location>
        <begin position="33"/>
        <end position="52"/>
    </location>
</feature>
<evidence type="ECO:0000256" key="12">
    <source>
        <dbReference type="SAM" id="MobiDB-lite"/>
    </source>
</evidence>
<evidence type="ECO:0000313" key="16">
    <source>
        <dbReference type="EMBL" id="DBA02997.1"/>
    </source>
</evidence>
<accession>A0AAV2ZC82</accession>
<dbReference type="Pfam" id="PF25563">
    <property type="entry name" value="TPR_SYVN1_N"/>
    <property type="match status" value="1"/>
</dbReference>
<evidence type="ECO:0000256" key="6">
    <source>
        <dbReference type="ARBA" id="ARBA00022771"/>
    </source>
</evidence>
<dbReference type="GO" id="GO:0005829">
    <property type="term" value="C:cytosol"/>
    <property type="evidence" value="ECO:0007669"/>
    <property type="project" value="TreeGrafter"/>
</dbReference>
<feature type="transmembrane region" description="Helical" evidence="13">
    <location>
        <begin position="310"/>
        <end position="333"/>
    </location>
</feature>
<comment type="pathway">
    <text evidence="2">Protein modification; protein ubiquitination.</text>
</comment>
<evidence type="ECO:0000256" key="3">
    <source>
        <dbReference type="ARBA" id="ARBA00022679"/>
    </source>
</evidence>
<dbReference type="PANTHER" id="PTHR15067">
    <property type="entry name" value="E3 UBIQUITIN-PROTEIN LIGASE RNF8"/>
    <property type="match status" value="1"/>
</dbReference>
<feature type="transmembrane region" description="Helical" evidence="13">
    <location>
        <begin position="258"/>
        <end position="278"/>
    </location>
</feature>
<dbReference type="AlphaFoldDB" id="A0AAV2ZC82"/>
<keyword evidence="9 13" id="KW-1133">Transmembrane helix</keyword>
<feature type="region of interest" description="Disordered" evidence="12">
    <location>
        <begin position="472"/>
        <end position="506"/>
    </location>
</feature>
<dbReference type="InterPro" id="IPR001841">
    <property type="entry name" value="Znf_RING"/>
</dbReference>
<feature type="domain" description="CUE" evidence="15">
    <location>
        <begin position="545"/>
        <end position="587"/>
    </location>
</feature>
<dbReference type="PANTHER" id="PTHR15067:SF4">
    <property type="entry name" value="E3 UBIQUITIN-PROTEIN LIGASE RNF8"/>
    <property type="match status" value="1"/>
</dbReference>
<evidence type="ECO:0000256" key="13">
    <source>
        <dbReference type="SAM" id="Phobius"/>
    </source>
</evidence>
<evidence type="ECO:0000256" key="9">
    <source>
        <dbReference type="ARBA" id="ARBA00022989"/>
    </source>
</evidence>
<evidence type="ECO:0000256" key="10">
    <source>
        <dbReference type="ARBA" id="ARBA00023136"/>
    </source>
</evidence>
<dbReference type="EMBL" id="DAKRPA010000024">
    <property type="protein sequence ID" value="DBA02997.1"/>
    <property type="molecule type" value="Genomic_DNA"/>
</dbReference>
<dbReference type="GO" id="GO:0061630">
    <property type="term" value="F:ubiquitin protein ligase activity"/>
    <property type="evidence" value="ECO:0007669"/>
    <property type="project" value="TreeGrafter"/>
</dbReference>
<dbReference type="Pfam" id="PF02845">
    <property type="entry name" value="CUE"/>
    <property type="match status" value="1"/>
</dbReference>
<dbReference type="GO" id="GO:0016567">
    <property type="term" value="P:protein ubiquitination"/>
    <property type="evidence" value="ECO:0007669"/>
    <property type="project" value="TreeGrafter"/>
</dbReference>
<dbReference type="GO" id="GO:0016020">
    <property type="term" value="C:membrane"/>
    <property type="evidence" value="ECO:0007669"/>
    <property type="project" value="UniProtKB-SubCell"/>
</dbReference>
<dbReference type="InterPro" id="IPR057992">
    <property type="entry name" value="TPR_SYVN1_N"/>
</dbReference>
<feature type="domain" description="RING-type" evidence="14">
    <location>
        <begin position="397"/>
        <end position="459"/>
    </location>
</feature>
<dbReference type="PROSITE" id="PS51140">
    <property type="entry name" value="CUE"/>
    <property type="match status" value="1"/>
</dbReference>
<reference evidence="16" key="1">
    <citation type="submission" date="2022-11" db="EMBL/GenBank/DDBJ databases">
        <authorList>
            <person name="Morgan W.R."/>
            <person name="Tartar A."/>
        </authorList>
    </citation>
    <scope>NUCLEOTIDE SEQUENCE</scope>
    <source>
        <strain evidence="16">ARSEF 373</strain>
    </source>
</reference>
<dbReference type="InterPro" id="IPR013083">
    <property type="entry name" value="Znf_RING/FYVE/PHD"/>
</dbReference>
<dbReference type="Proteomes" id="UP001146120">
    <property type="component" value="Unassembled WGS sequence"/>
</dbReference>
<feature type="transmembrane region" description="Helical" evidence="13">
    <location>
        <begin position="229"/>
        <end position="252"/>
    </location>
</feature>
<dbReference type="SMART" id="SM00184">
    <property type="entry name" value="RING"/>
    <property type="match status" value="1"/>
</dbReference>
<keyword evidence="7" id="KW-0833">Ubl conjugation pathway</keyword>
<evidence type="ECO:0000256" key="8">
    <source>
        <dbReference type="ARBA" id="ARBA00022833"/>
    </source>
</evidence>
<comment type="subcellular location">
    <subcellularLocation>
        <location evidence="1">Membrane</location>
        <topology evidence="1">Multi-pass membrane protein</topology>
    </subcellularLocation>
</comment>
<reference evidence="16" key="2">
    <citation type="journal article" date="2023" name="Microbiol Resour">
        <title>Decontamination and Annotation of the Draft Genome Sequence of the Oomycete Lagenidium giganteum ARSEF 373.</title>
        <authorList>
            <person name="Morgan W.R."/>
            <person name="Tartar A."/>
        </authorList>
    </citation>
    <scope>NUCLEOTIDE SEQUENCE</scope>
    <source>
        <strain evidence="16">ARSEF 373</strain>
    </source>
</reference>
<proteinExistence type="predicted"/>
<feature type="transmembrane region" description="Helical" evidence="13">
    <location>
        <begin position="128"/>
        <end position="151"/>
    </location>
</feature>
<sequence length="691" mass="76368">MDLPSPRNASTRAPPPPPWIVQQLLLLVSGRRYLLLTVAAALVAMASTGLNVSQSHGAPLLNATVSSSNDTMPAAIVNAAVIATVANAANATDTVETNALAVAAGLDGPLTWRSFAAEVLSSRLSALIMTHCYLVLLYHIFLGVARVTFGVIRATEIMQTKEIIIHFLLIRFLLLASTMGPIQDKVDVVTLLVWLSAVAFLRGLLALCKARFEHLVTRPMVRSNDLNRLAITLVVAVVVDFVVASACAALLVDVSSDVASFAWFEAVLLLIKALQLGVKVLFHVIDVNTCSEGWSFRLFGHAFSSDQSELYVLIMQMALSAWYLVQLVVYYLYIVSVDQFRVSFLDFILILNVKNATIEVIDKWRKVKVYEQVANELDQWFEDASVDELAAVSEDVCVICLKSMDDHAKKLQCGHLFHRLCLRQCLQKTSIGNVLMEPDNRNPERAPALPTTLRCPLCRQCVQTKLHSGEAYSDSPAPAAAQEGEAVHTETPVAPPPATQAPTPTAAPGEEVIRFSTEFISRWIPFPNFSFEIIRHRGPPTPFVVRQEMIHRVWEVFPQYSVEDIHDDLLRTRSPDRTIENILGGRLRRRQTGDDDAVEEDPGFDFADDLNWGLGNLRSSLWNGPPLAVGSPRSSNGDFFQDPNPSDFDSPIPSPPISPRAAPQQEAQVPAIRTESLLRRLQRWRSDGNED</sequence>
<keyword evidence="3" id="KW-0808">Transferase</keyword>
<feature type="transmembrane region" description="Helical" evidence="13">
    <location>
        <begin position="163"/>
        <end position="182"/>
    </location>
</feature>
<evidence type="ECO:0000256" key="4">
    <source>
        <dbReference type="ARBA" id="ARBA00022692"/>
    </source>
</evidence>
<keyword evidence="17" id="KW-1185">Reference proteome</keyword>
<evidence type="ECO:0000259" key="15">
    <source>
        <dbReference type="PROSITE" id="PS51140"/>
    </source>
</evidence>
<evidence type="ECO:0000256" key="1">
    <source>
        <dbReference type="ARBA" id="ARBA00004141"/>
    </source>
</evidence>
<evidence type="ECO:0000256" key="11">
    <source>
        <dbReference type="PROSITE-ProRule" id="PRU00175"/>
    </source>
</evidence>
<organism evidence="16 17">
    <name type="scientific">Lagenidium giganteum</name>
    <dbReference type="NCBI Taxonomy" id="4803"/>
    <lineage>
        <taxon>Eukaryota</taxon>
        <taxon>Sar</taxon>
        <taxon>Stramenopiles</taxon>
        <taxon>Oomycota</taxon>
        <taxon>Peronosporomycetes</taxon>
        <taxon>Pythiales</taxon>
        <taxon>Pythiaceae</taxon>
    </lineage>
</organism>
<dbReference type="SUPFAM" id="SSF57850">
    <property type="entry name" value="RING/U-box"/>
    <property type="match status" value="1"/>
</dbReference>
<evidence type="ECO:0000256" key="7">
    <source>
        <dbReference type="ARBA" id="ARBA00022786"/>
    </source>
</evidence>
<gene>
    <name evidence="16" type="ORF">N0F65_003185</name>
</gene>
<dbReference type="Gene3D" id="3.30.40.10">
    <property type="entry name" value="Zinc/RING finger domain, C3HC4 (zinc finger)"/>
    <property type="match status" value="1"/>
</dbReference>
<evidence type="ECO:0000313" key="17">
    <source>
        <dbReference type="Proteomes" id="UP001146120"/>
    </source>
</evidence>
<comment type="caution">
    <text evidence="16">The sequence shown here is derived from an EMBL/GenBank/DDBJ whole genome shotgun (WGS) entry which is preliminary data.</text>
</comment>
<protein>
    <recommendedName>
        <fullName evidence="18">RING-type domain-containing protein</fullName>
    </recommendedName>
</protein>
<feature type="region of interest" description="Disordered" evidence="12">
    <location>
        <begin position="628"/>
        <end position="671"/>
    </location>
</feature>
<keyword evidence="6 11" id="KW-0863">Zinc-finger</keyword>
<feature type="transmembrane region" description="Helical" evidence="13">
    <location>
        <begin position="188"/>
        <end position="208"/>
    </location>
</feature>
<dbReference type="InterPro" id="IPR018957">
    <property type="entry name" value="Znf_C3HC4_RING-type"/>
</dbReference>
<dbReference type="GO" id="GO:0000151">
    <property type="term" value="C:ubiquitin ligase complex"/>
    <property type="evidence" value="ECO:0007669"/>
    <property type="project" value="TreeGrafter"/>
</dbReference>
<dbReference type="Gene3D" id="1.10.8.10">
    <property type="entry name" value="DNA helicase RuvA subunit, C-terminal domain"/>
    <property type="match status" value="1"/>
</dbReference>
<dbReference type="GO" id="GO:0006511">
    <property type="term" value="P:ubiquitin-dependent protein catabolic process"/>
    <property type="evidence" value="ECO:0007669"/>
    <property type="project" value="TreeGrafter"/>
</dbReference>
<evidence type="ECO:0000256" key="2">
    <source>
        <dbReference type="ARBA" id="ARBA00004906"/>
    </source>
</evidence>
<keyword evidence="8" id="KW-0862">Zinc</keyword>
<evidence type="ECO:0000256" key="5">
    <source>
        <dbReference type="ARBA" id="ARBA00022723"/>
    </source>
</evidence>
<dbReference type="GO" id="GO:0008270">
    <property type="term" value="F:zinc ion binding"/>
    <property type="evidence" value="ECO:0007669"/>
    <property type="project" value="UniProtKB-KW"/>
</dbReference>
<keyword evidence="4 13" id="KW-0812">Transmembrane</keyword>
<keyword evidence="10 13" id="KW-0472">Membrane</keyword>
<dbReference type="GO" id="GO:0043130">
    <property type="term" value="F:ubiquitin binding"/>
    <property type="evidence" value="ECO:0007669"/>
    <property type="project" value="InterPro"/>
</dbReference>